<dbReference type="Pfam" id="PF19965">
    <property type="entry name" value="VMAP-M2"/>
    <property type="match status" value="1"/>
</dbReference>
<comment type="caution">
    <text evidence="2">The sequence shown here is derived from an EMBL/GenBank/DDBJ whole genome shotgun (WGS) entry which is preliminary data.</text>
</comment>
<keyword evidence="3" id="KW-1185">Reference proteome</keyword>
<dbReference type="EMBL" id="VSZQ01000011">
    <property type="protein sequence ID" value="TYR65939.1"/>
    <property type="molecule type" value="Genomic_DNA"/>
</dbReference>
<feature type="domain" description="vWA-MoxR associated protein middle region 2" evidence="1">
    <location>
        <begin position="198"/>
        <end position="414"/>
    </location>
</feature>
<protein>
    <recommendedName>
        <fullName evidence="1">vWA-MoxR associated protein middle region 2 domain-containing protein</fullName>
    </recommendedName>
</protein>
<proteinExistence type="predicted"/>
<dbReference type="Proteomes" id="UP000323242">
    <property type="component" value="Unassembled WGS sequence"/>
</dbReference>
<name>A0A5D4JNG3_9ACTN</name>
<evidence type="ECO:0000313" key="2">
    <source>
        <dbReference type="EMBL" id="TYR65939.1"/>
    </source>
</evidence>
<organism evidence="2 3">
    <name type="scientific">Streptomyces parvus</name>
    <dbReference type="NCBI Taxonomy" id="66428"/>
    <lineage>
        <taxon>Bacteria</taxon>
        <taxon>Bacillati</taxon>
        <taxon>Actinomycetota</taxon>
        <taxon>Actinomycetes</taxon>
        <taxon>Kitasatosporales</taxon>
        <taxon>Streptomycetaceae</taxon>
        <taxon>Streptomyces</taxon>
    </lineage>
</organism>
<accession>A0A5D4JNG3</accession>
<gene>
    <name evidence="2" type="ORF">FY004_03520</name>
</gene>
<dbReference type="AlphaFoldDB" id="A0A5D4JNG3"/>
<evidence type="ECO:0000259" key="1">
    <source>
        <dbReference type="Pfam" id="PF19965"/>
    </source>
</evidence>
<evidence type="ECO:0000313" key="3">
    <source>
        <dbReference type="Proteomes" id="UP000323242"/>
    </source>
</evidence>
<dbReference type="InterPro" id="IPR045446">
    <property type="entry name" value="VMAP-M2"/>
</dbReference>
<sequence>MTARPCPRHLLVIAPQCPELGMLADLEDLASALHATLLDRWTGGCEDAPPGVASLLSGPSVGQRQIEEAVRGAARRAGEAGAVLVLAFVGHGMIPGQIPRLFLMAGDSRRDEPTTVVNVGDLLAQALDTQGVQEVIALVDTCHAGAAVPDVAALGTGIRGGATRLTLLMSVGVTEEAFGLSFTRTLLDVLGTGVADGGEYLSVEAVRDAVNTAADAGARLVRMDGDPFGQHRWLARNVRHVQTRGPLLGAVGEEELAWALEPLRETLRQSALHSTADLERLRKELLDIPCGLPGSTADVTVALRVVDGLLDALRTADLLRSWPGTPLTSERIRRAARAAGGTTATPPGADGSDLLRDCLERLRLRVHRPGCSRTAPMAAFVAALAGDDRLGPDRPELTAWAKTVGAVVELNDAFAALAERETSSRLRLVVSLHAALADDWPETLAAWLLDRGEHVAHREFACTPSRSGVEQGLPAVLKWASAEARRAGAVLRRVEVAASSALLTRWRPEEADLGVRLGVRHDVVLRWSERLCPPDHLYWINDYARDRLAMMRSEPDGGAPVDWLSHDETGRPAELNDRLRDGAYGRAVGLGHRPERLDQIMPHLLAYAPIVLWPQGEEEVPAGSRTSVHRYWDRLPGEFSAAYRESWRSGGGEGGPPDGLGDLARLRSVWHDTEWLDFCDWFETCSTDGENTG</sequence>
<reference evidence="2 3" key="1">
    <citation type="submission" date="2019-08" db="EMBL/GenBank/DDBJ databases">
        <title>Draft genome for granaticin producer strain Streptomyces parvus C05.</title>
        <authorList>
            <person name="Gonzalez-Pimentel J.L."/>
        </authorList>
    </citation>
    <scope>NUCLEOTIDE SEQUENCE [LARGE SCALE GENOMIC DNA]</scope>
    <source>
        <strain evidence="2 3">C05</strain>
    </source>
</reference>